<comment type="catalytic activity">
    <reaction evidence="8">
        <text>L-seryl-[protein] + ATP = O-phospho-L-seryl-[protein] + ADP + H(+)</text>
        <dbReference type="Rhea" id="RHEA:17989"/>
        <dbReference type="Rhea" id="RHEA-COMP:9863"/>
        <dbReference type="Rhea" id="RHEA-COMP:11604"/>
        <dbReference type="ChEBI" id="CHEBI:15378"/>
        <dbReference type="ChEBI" id="CHEBI:29999"/>
        <dbReference type="ChEBI" id="CHEBI:30616"/>
        <dbReference type="ChEBI" id="CHEBI:83421"/>
        <dbReference type="ChEBI" id="CHEBI:456216"/>
        <dbReference type="EC" id="2.7.11.1"/>
    </reaction>
</comment>
<organism evidence="12">
    <name type="scientific">Blumeria graminis f. sp. tritici 96224</name>
    <dbReference type="NCBI Taxonomy" id="1268274"/>
    <lineage>
        <taxon>Eukaryota</taxon>
        <taxon>Fungi</taxon>
        <taxon>Dikarya</taxon>
        <taxon>Ascomycota</taxon>
        <taxon>Pezizomycotina</taxon>
        <taxon>Leotiomycetes</taxon>
        <taxon>Erysiphales</taxon>
        <taxon>Erysiphaceae</taxon>
        <taxon>Blumeria</taxon>
    </lineage>
</organism>
<dbReference type="FunFam" id="1.10.510.10:FF:000595">
    <property type="entry name" value="Protein kinase, putative (AFU_orthologue AFUA_5G11840)"/>
    <property type="match status" value="1"/>
</dbReference>
<feature type="non-terminal residue" evidence="12">
    <location>
        <position position="793"/>
    </location>
</feature>
<keyword evidence="2" id="KW-0723">Serine/threonine-protein kinase</keyword>
<evidence type="ECO:0000256" key="7">
    <source>
        <dbReference type="ARBA" id="ARBA00047899"/>
    </source>
</evidence>
<evidence type="ECO:0000256" key="3">
    <source>
        <dbReference type="ARBA" id="ARBA00022679"/>
    </source>
</evidence>
<dbReference type="GO" id="GO:0005524">
    <property type="term" value="F:ATP binding"/>
    <property type="evidence" value="ECO:0007669"/>
    <property type="project" value="UniProtKB-UniRule"/>
</dbReference>
<feature type="region of interest" description="Disordered" evidence="10">
    <location>
        <begin position="309"/>
        <end position="335"/>
    </location>
</feature>
<evidence type="ECO:0000256" key="5">
    <source>
        <dbReference type="ARBA" id="ARBA00022777"/>
    </source>
</evidence>
<dbReference type="Gene3D" id="1.10.510.10">
    <property type="entry name" value="Transferase(Phosphotransferase) domain 1"/>
    <property type="match status" value="2"/>
</dbReference>
<evidence type="ECO:0000256" key="9">
    <source>
        <dbReference type="PROSITE-ProRule" id="PRU10141"/>
    </source>
</evidence>
<evidence type="ECO:0000256" key="10">
    <source>
        <dbReference type="SAM" id="MobiDB-lite"/>
    </source>
</evidence>
<evidence type="ECO:0000256" key="1">
    <source>
        <dbReference type="ARBA" id="ARBA00012513"/>
    </source>
</evidence>
<gene>
    <name evidence="12" type="ORF">BGT96224V2_LOCUS3930</name>
</gene>
<dbReference type="GO" id="GO:0004674">
    <property type="term" value="F:protein serine/threonine kinase activity"/>
    <property type="evidence" value="ECO:0007669"/>
    <property type="project" value="UniProtKB-KW"/>
</dbReference>
<feature type="region of interest" description="Disordered" evidence="10">
    <location>
        <begin position="753"/>
        <end position="793"/>
    </location>
</feature>
<keyword evidence="4 9" id="KW-0547">Nucleotide-binding</keyword>
<evidence type="ECO:0000256" key="4">
    <source>
        <dbReference type="ARBA" id="ARBA00022741"/>
    </source>
</evidence>
<reference evidence="12" key="1">
    <citation type="submission" date="2018-07" db="EMBL/GenBank/DDBJ databases">
        <authorList>
            <person name="Quirk P.G."/>
            <person name="Krulwich T.A."/>
        </authorList>
    </citation>
    <scope>NUCLEOTIDE SEQUENCE</scope>
    <source>
        <strain evidence="12">96224</strain>
    </source>
</reference>
<evidence type="ECO:0000256" key="8">
    <source>
        <dbReference type="ARBA" id="ARBA00048679"/>
    </source>
</evidence>
<feature type="compositionally biased region" description="Low complexity" evidence="10">
    <location>
        <begin position="253"/>
        <end position="266"/>
    </location>
</feature>
<feature type="region of interest" description="Disordered" evidence="10">
    <location>
        <begin position="641"/>
        <end position="665"/>
    </location>
</feature>
<feature type="binding site" evidence="9">
    <location>
        <position position="444"/>
    </location>
    <ligand>
        <name>ATP</name>
        <dbReference type="ChEBI" id="CHEBI:30616"/>
    </ligand>
</feature>
<dbReference type="EMBL" id="UIGY01000095">
    <property type="protein sequence ID" value="SUZ10768.1"/>
    <property type="molecule type" value="Genomic_DNA"/>
</dbReference>
<feature type="compositionally biased region" description="Basic residues" evidence="10">
    <location>
        <begin position="779"/>
        <end position="793"/>
    </location>
</feature>
<dbReference type="PROSITE" id="PS00108">
    <property type="entry name" value="PROTEIN_KINASE_ST"/>
    <property type="match status" value="1"/>
</dbReference>
<dbReference type="SMART" id="SM00220">
    <property type="entry name" value="S_TKc"/>
    <property type="match status" value="1"/>
</dbReference>
<dbReference type="AlphaFoldDB" id="A0A381LA45"/>
<feature type="region of interest" description="Disordered" evidence="10">
    <location>
        <begin position="253"/>
        <end position="279"/>
    </location>
</feature>
<keyword evidence="6 9" id="KW-0067">ATP-binding</keyword>
<dbReference type="InterPro" id="IPR000719">
    <property type="entry name" value="Prot_kinase_dom"/>
</dbReference>
<dbReference type="Pfam" id="PF00069">
    <property type="entry name" value="Pkinase"/>
    <property type="match status" value="1"/>
</dbReference>
<dbReference type="InterPro" id="IPR011009">
    <property type="entry name" value="Kinase-like_dom_sf"/>
</dbReference>
<dbReference type="GO" id="GO:0005829">
    <property type="term" value="C:cytosol"/>
    <property type="evidence" value="ECO:0007669"/>
    <property type="project" value="TreeGrafter"/>
</dbReference>
<dbReference type="OrthoDB" id="6513151at2759"/>
<sequence length="793" mass="88325">MSDQKDMTQGPITSLISPISVLITEPSANLPAIRLDKADNEIGSLKPQFMITTCQLPLPSCEPDFQDDRLNQFAFETVSLPISRVERRWTKGTAKPSVKFTQRFLIPTEIRFISQSPTIFLSSVTSLEESSREISRLNSSISSTLSTRQSPQISMHSPPITPVVSRSLGVEEMTTKLALTAKHIDLSSDRAAVTPQVSPPTEYPSTKDLDTPSFVTLRETSTPDSSIPEGSRPSTGVFSIDPNVEELMTSLRATSPPRSTTASTYSKPFTPVGDVNDPYAADKRLPQPRNLENLDERFKFTALNSKSRKTQSASYTGTPKITRSTVEQNESEKKISKNIKGPRLTVNEEELNYRHKNSSMSELKQFFKITGRARLKQVVSSSVARENGTKTPSNGHKYFQQLPFGDDHGLQAKYGKLGKVLGAGAGGSVRLMKRSRDGRMFAVKEFRARHSHETEREYAKKVTAEFCIGSTLHHGNIIETLDIICEKGKWYEVMEYAPFDLFAIVMTGKMSRNEINCSFLQILNGVTYLHSMGLAHRDLKLDNVVVNEQGIMKIIDFGNASVFKYPFETGITRASGIVGSDPYLAPEVYDERKYDPQPADIWSLAIIFCCMSLRRFPWKLPRMTDHSFKLFASPPTQGIEGKHLSEGLLPPRSSTTPVTKSENVEKATIGNPKLISPPSPCGLSSRKNINFNNKPINEQDKKPEIVKGPWRLLRLLPRETRQIIGRMLEIDPNKRADMSDILEDPWVSGTSICTREANGDVKHAPGHTHTLEPPSPPTGKHRSANYGKSKAKK</sequence>
<feature type="domain" description="Protein kinase" evidence="11">
    <location>
        <begin position="415"/>
        <end position="747"/>
    </location>
</feature>
<dbReference type="PROSITE" id="PS50011">
    <property type="entry name" value="PROTEIN_KINASE_DOM"/>
    <property type="match status" value="1"/>
</dbReference>
<dbReference type="EC" id="2.7.11.1" evidence="1"/>
<dbReference type="PANTHER" id="PTHR24343">
    <property type="entry name" value="SERINE/THREONINE KINASE"/>
    <property type="match status" value="1"/>
</dbReference>
<evidence type="ECO:0000256" key="6">
    <source>
        <dbReference type="ARBA" id="ARBA00022840"/>
    </source>
</evidence>
<dbReference type="PANTHER" id="PTHR24343:SF137">
    <property type="entry name" value="SERINE_THREONINE-PROTEIN KINASE HRK1"/>
    <property type="match status" value="1"/>
</dbReference>
<dbReference type="PROSITE" id="PS00107">
    <property type="entry name" value="PROTEIN_KINASE_ATP"/>
    <property type="match status" value="1"/>
</dbReference>
<dbReference type="SUPFAM" id="SSF56112">
    <property type="entry name" value="Protein kinase-like (PK-like)"/>
    <property type="match status" value="1"/>
</dbReference>
<protein>
    <recommendedName>
        <fullName evidence="1">non-specific serine/threonine protein kinase</fullName>
        <ecNumber evidence="1">2.7.11.1</ecNumber>
    </recommendedName>
</protein>
<proteinExistence type="predicted"/>
<dbReference type="InterPro" id="IPR008271">
    <property type="entry name" value="Ser/Thr_kinase_AS"/>
</dbReference>
<evidence type="ECO:0000256" key="2">
    <source>
        <dbReference type="ARBA" id="ARBA00022527"/>
    </source>
</evidence>
<feature type="region of interest" description="Disordered" evidence="10">
    <location>
        <begin position="190"/>
        <end position="239"/>
    </location>
</feature>
<dbReference type="InterPro" id="IPR017441">
    <property type="entry name" value="Protein_kinase_ATP_BS"/>
</dbReference>
<keyword evidence="3" id="KW-0808">Transferase</keyword>
<accession>A0A381LA45</accession>
<name>A0A381LA45_BLUGR</name>
<feature type="compositionally biased region" description="Polar residues" evidence="10">
    <location>
        <begin position="309"/>
        <end position="328"/>
    </location>
</feature>
<keyword evidence="5" id="KW-0418">Kinase</keyword>
<feature type="compositionally biased region" description="Polar residues" evidence="10">
    <location>
        <begin position="652"/>
        <end position="661"/>
    </location>
</feature>
<evidence type="ECO:0000259" key="11">
    <source>
        <dbReference type="PROSITE" id="PS50011"/>
    </source>
</evidence>
<evidence type="ECO:0000313" key="12">
    <source>
        <dbReference type="EMBL" id="SUZ10768.1"/>
    </source>
</evidence>
<comment type="catalytic activity">
    <reaction evidence="7">
        <text>L-threonyl-[protein] + ATP = O-phospho-L-threonyl-[protein] + ADP + H(+)</text>
        <dbReference type="Rhea" id="RHEA:46608"/>
        <dbReference type="Rhea" id="RHEA-COMP:11060"/>
        <dbReference type="Rhea" id="RHEA-COMP:11605"/>
        <dbReference type="ChEBI" id="CHEBI:15378"/>
        <dbReference type="ChEBI" id="CHEBI:30013"/>
        <dbReference type="ChEBI" id="CHEBI:30616"/>
        <dbReference type="ChEBI" id="CHEBI:61977"/>
        <dbReference type="ChEBI" id="CHEBI:456216"/>
        <dbReference type="EC" id="2.7.11.1"/>
    </reaction>
</comment>